<evidence type="ECO:0000313" key="2">
    <source>
        <dbReference type="EMBL" id="MRG96039.1"/>
    </source>
</evidence>
<dbReference type="InterPro" id="IPR000182">
    <property type="entry name" value="GNAT_dom"/>
</dbReference>
<dbReference type="PROSITE" id="PS51186">
    <property type="entry name" value="GNAT"/>
    <property type="match status" value="1"/>
</dbReference>
<accession>A0A6N7PVV9</accession>
<organism evidence="2 3">
    <name type="scientific">Polyangium spumosum</name>
    <dbReference type="NCBI Taxonomy" id="889282"/>
    <lineage>
        <taxon>Bacteria</taxon>
        <taxon>Pseudomonadati</taxon>
        <taxon>Myxococcota</taxon>
        <taxon>Polyangia</taxon>
        <taxon>Polyangiales</taxon>
        <taxon>Polyangiaceae</taxon>
        <taxon>Polyangium</taxon>
    </lineage>
</organism>
<dbReference type="PANTHER" id="PTHR37817:SF1">
    <property type="entry name" value="N-ACETYLTRANSFERASE EIS"/>
    <property type="match status" value="1"/>
</dbReference>
<dbReference type="PANTHER" id="PTHR37817">
    <property type="entry name" value="N-ACETYLTRANSFERASE EIS"/>
    <property type="match status" value="1"/>
</dbReference>
<name>A0A6N7PVV9_9BACT</name>
<dbReference type="InterPro" id="IPR016181">
    <property type="entry name" value="Acyl_CoA_acyltransferase"/>
</dbReference>
<dbReference type="RefSeq" id="WP_153822852.1">
    <property type="nucleotide sequence ID" value="NZ_WJIE01000010.1"/>
</dbReference>
<dbReference type="SUPFAM" id="SSF55729">
    <property type="entry name" value="Acyl-CoA N-acyltransferases (Nat)"/>
    <property type="match status" value="1"/>
</dbReference>
<dbReference type="Pfam" id="PF13527">
    <property type="entry name" value="Acetyltransf_9"/>
    <property type="match status" value="1"/>
</dbReference>
<proteinExistence type="predicted"/>
<dbReference type="GO" id="GO:0030649">
    <property type="term" value="P:aminoglycoside antibiotic catabolic process"/>
    <property type="evidence" value="ECO:0007669"/>
    <property type="project" value="TreeGrafter"/>
</dbReference>
<dbReference type="InterPro" id="IPR051554">
    <property type="entry name" value="Acetyltransferase_Eis"/>
</dbReference>
<dbReference type="OrthoDB" id="5495853at2"/>
<dbReference type="Proteomes" id="UP000440224">
    <property type="component" value="Unassembled WGS sequence"/>
</dbReference>
<sequence>MSRTYVPRLEDALVAEAARQTHVIWSGGRAIDAHIEAQREQLRRAGPAILRYTGLVDDTGLVAGIKRYGIQVSIPGGGKAPGVGIGAVFTRPDARGTGAATELLRAVLDEARAEGVALALLYSDIDPGFYERLGFVASPALEHTAHVEALPSETSLEARPATAEDERWMLETYDASWDPAWVRPARTLEILRYFRFRNHVDLGWILRQGGRDVGYVLAALHDGARDDGAAPPPRALWVDEWAAPGISREDVLGAVRRIALAEGAAHVAGWLPPHLGADPFVATTRATAIPMALALGAPLSTIDPGQTFFGSLDHF</sequence>
<reference evidence="2 3" key="1">
    <citation type="submission" date="2019-10" db="EMBL/GenBank/DDBJ databases">
        <title>A soil myxobacterium in the family Polyangiaceae.</title>
        <authorList>
            <person name="Li Y."/>
            <person name="Wang J."/>
        </authorList>
    </citation>
    <scope>NUCLEOTIDE SEQUENCE [LARGE SCALE GENOMIC DNA]</scope>
    <source>
        <strain evidence="2 3">DSM 14734</strain>
    </source>
</reference>
<dbReference type="CDD" id="cd04301">
    <property type="entry name" value="NAT_SF"/>
    <property type="match status" value="1"/>
</dbReference>
<gene>
    <name evidence="2" type="ORF">GF068_29580</name>
</gene>
<comment type="caution">
    <text evidence="2">The sequence shown here is derived from an EMBL/GenBank/DDBJ whole genome shotgun (WGS) entry which is preliminary data.</text>
</comment>
<feature type="domain" description="N-acetyltransferase" evidence="1">
    <location>
        <begin position="7"/>
        <end position="157"/>
    </location>
</feature>
<keyword evidence="3" id="KW-1185">Reference proteome</keyword>
<keyword evidence="2" id="KW-0808">Transferase</keyword>
<dbReference type="Gene3D" id="3.40.630.30">
    <property type="match status" value="1"/>
</dbReference>
<evidence type="ECO:0000313" key="3">
    <source>
        <dbReference type="Proteomes" id="UP000440224"/>
    </source>
</evidence>
<dbReference type="GO" id="GO:0034069">
    <property type="term" value="F:aminoglycoside N-acetyltransferase activity"/>
    <property type="evidence" value="ECO:0007669"/>
    <property type="project" value="TreeGrafter"/>
</dbReference>
<dbReference type="EMBL" id="WJIE01000010">
    <property type="protein sequence ID" value="MRG96039.1"/>
    <property type="molecule type" value="Genomic_DNA"/>
</dbReference>
<evidence type="ECO:0000259" key="1">
    <source>
        <dbReference type="PROSITE" id="PS51186"/>
    </source>
</evidence>
<dbReference type="AlphaFoldDB" id="A0A6N7PVV9"/>
<protein>
    <submittedName>
        <fullName evidence="2">GNAT family N-acetyltransferase</fullName>
    </submittedName>
</protein>